<dbReference type="Gene3D" id="2.10.220.10">
    <property type="entry name" value="Hormone Receptor, Insulin-like Growth Factor Receptor 1, Chain A, domain 2"/>
    <property type="match status" value="1"/>
</dbReference>
<dbReference type="EMBL" id="KB207048">
    <property type="protein sequence ID" value="ELP85690.1"/>
    <property type="molecule type" value="Genomic_DNA"/>
</dbReference>
<dbReference type="Gene3D" id="1.10.510.10">
    <property type="entry name" value="Transferase(Phosphotransferase) domain 1"/>
    <property type="match status" value="1"/>
</dbReference>
<evidence type="ECO:0000313" key="3">
    <source>
        <dbReference type="EMBL" id="ELP85690.1"/>
    </source>
</evidence>
<dbReference type="Proteomes" id="UP000014680">
    <property type="component" value="Unassembled WGS sequence"/>
</dbReference>
<dbReference type="InterPro" id="IPR011009">
    <property type="entry name" value="Kinase-like_dom_sf"/>
</dbReference>
<keyword evidence="1" id="KW-0472">Membrane</keyword>
<proteinExistence type="predicted"/>
<dbReference type="GO" id="GO:0005524">
    <property type="term" value="F:ATP binding"/>
    <property type="evidence" value="ECO:0007669"/>
    <property type="project" value="InterPro"/>
</dbReference>
<dbReference type="InterPro" id="IPR009030">
    <property type="entry name" value="Growth_fac_rcpt_cys_sf"/>
</dbReference>
<dbReference type="RefSeq" id="XP_004185036.1">
    <property type="nucleotide sequence ID" value="XM_004184988.1"/>
</dbReference>
<dbReference type="AlphaFoldDB" id="A0A0A1TZS1"/>
<protein>
    <submittedName>
        <fullName evidence="3">Serine-threonine protein kinase</fullName>
    </submittedName>
</protein>
<dbReference type="Pfam" id="PF00069">
    <property type="entry name" value="Pkinase"/>
    <property type="match status" value="1"/>
</dbReference>
<dbReference type="PANTHER" id="PTHR45756:SF1">
    <property type="entry name" value="PROTEIN KINASE DOMAIN CONTAINING PROTEIN"/>
    <property type="match status" value="1"/>
</dbReference>
<keyword evidence="4" id="KW-1185">Reference proteome</keyword>
<dbReference type="VEuPathDB" id="AmoebaDB:EIN_410290"/>
<sequence>VDIKSVLQVGSGDFEIVLTNNVTEIKVEDFSVQAPLHVQLDKPIFVTNYSDTPLNFVTIPKSDYNKIVVLSKNRRVTVNNGELSCDGQGLLPQSQSDCQSVGLVKHYCYSLNNKFFLDQTYTHLDYSCPCQDQVQTTCHLKIDKTTLQFNINFPVTQVFVDNTVTLLTVGKSFLLTTNLQQENSVTIRGTNNNVFVQTENIFSITSDYLNIISLPSRNITFLIPTAKSKTKTNTESVDVTMTEDTSNYCTSLFINQTTKCLICGERTAQDGMCEARPTVEKCELYDQKGFCVTCEIGYFLKVTVAERMCVPCSVNCERCDETKCVLCANGYKVSQLGKCESVINCEFYTLGMCKKCLFGDKTTDYQICDTKCDTSCYECYSLKSEGIVNERCDVCNIDNQYMKKDSSCILSQWSDIVSNNHVVQCTEGTQFVNEKCEMCPSRCSKCADSNCMECKDITDVLIDGVCYEQTTTLCQIITDGICKKCDTNHFFNYKTQRCESIDESCQVALYDGKCLKCVNKFDYVSSDGKKCLSKQSDMTCEYAEYGVCKRCINGYYLDETKCAPCIEKCILCSNKSNCEQCISNYIFNTTSLSCETFSIPHCLIYKGYACDKCENGYYKTNGKCSICENNCEYCTSKEKCILCSSDYYLHEDSCYHSTDNKIQNCTSFSPTGCLKCSLGSYLSDNICLPCDSFSSNCIECDSSTHMCLTCTNTYILINGTCTYYEKIKHCIRERDNKCDECSFSYVLGKDKVSCTFQIVGWVVSLCIIFFFILLAILIFLIFMVFVAFSNHNEKVKQMRTNGIFPLKYCDVQLTPYPTTPSLLTSTTLLEYQDKLQIHREYIVDFYIGNKDQETVTITFLVTKDTRYNVSFDPEVLVLKSNKCCQVKVLLMPLCTFSSQIPLTFPVSINNKSVTPLEFKVAVTSAESLSLDPTLLDFNETLKTNFTEDVCIGRFNNKSVKVRNIGFFDYKQSEEKRSYEDPLVILEAFPNNPFLVKYFGMVTMKSARYLVTEYVPLGTMQNAIDAKANYPFKLKARICQDITTALSILHTHNFLHLNIKPSNILLLGEDLSDPQNIPVAKLADAGYKYHINKFFNKKIEVVEDPTYLAPEILNGQKLTQKTDIYSLGMAMYATLAMANPFSPMEFKHSWTIEKFICVGRRPPCLIGMDPTLFDIIANCWEHCSADRPVVNEVLQNIRGITSHFIQ</sequence>
<dbReference type="SUPFAM" id="SSF56112">
    <property type="entry name" value="Protein kinase-like (PK-like)"/>
    <property type="match status" value="1"/>
</dbReference>
<keyword evidence="1" id="KW-0812">Transmembrane</keyword>
<dbReference type="InterPro" id="IPR006212">
    <property type="entry name" value="Furin_repeat"/>
</dbReference>
<gene>
    <name evidence="3" type="ORF">EIN_410290</name>
</gene>
<feature type="domain" description="Protein kinase" evidence="2">
    <location>
        <begin position="935"/>
        <end position="1204"/>
    </location>
</feature>
<organism evidence="3 4">
    <name type="scientific">Entamoeba invadens IP1</name>
    <dbReference type="NCBI Taxonomy" id="370355"/>
    <lineage>
        <taxon>Eukaryota</taxon>
        <taxon>Amoebozoa</taxon>
        <taxon>Evosea</taxon>
        <taxon>Archamoebae</taxon>
        <taxon>Mastigamoebida</taxon>
        <taxon>Entamoebidae</taxon>
        <taxon>Entamoeba</taxon>
    </lineage>
</organism>
<name>A0A0A1TZS1_ENTIV</name>
<dbReference type="GeneID" id="14884570"/>
<evidence type="ECO:0000313" key="4">
    <source>
        <dbReference type="Proteomes" id="UP000014680"/>
    </source>
</evidence>
<dbReference type="InterPro" id="IPR053215">
    <property type="entry name" value="TKL_Ser/Thr_kinase"/>
</dbReference>
<dbReference type="InterPro" id="IPR000719">
    <property type="entry name" value="Prot_kinase_dom"/>
</dbReference>
<dbReference type="GO" id="GO:0004672">
    <property type="term" value="F:protein kinase activity"/>
    <property type="evidence" value="ECO:0007669"/>
    <property type="project" value="InterPro"/>
</dbReference>
<dbReference type="PANTHER" id="PTHR45756">
    <property type="entry name" value="PALMITOYLTRANSFERASE"/>
    <property type="match status" value="1"/>
</dbReference>
<dbReference type="SMART" id="SM00261">
    <property type="entry name" value="FU"/>
    <property type="match status" value="5"/>
</dbReference>
<feature type="transmembrane region" description="Helical" evidence="1">
    <location>
        <begin position="758"/>
        <end position="788"/>
    </location>
</feature>
<dbReference type="KEGG" id="eiv:EIN_410290"/>
<keyword evidence="3" id="KW-0808">Transferase</keyword>
<evidence type="ECO:0000256" key="1">
    <source>
        <dbReference type="SAM" id="Phobius"/>
    </source>
</evidence>
<dbReference type="PROSITE" id="PS50011">
    <property type="entry name" value="PROTEIN_KINASE_DOM"/>
    <property type="match status" value="1"/>
</dbReference>
<keyword evidence="1" id="KW-1133">Transmembrane helix</keyword>
<accession>A0A0A1TZS1</accession>
<reference evidence="3 4" key="1">
    <citation type="submission" date="2012-10" db="EMBL/GenBank/DDBJ databases">
        <authorList>
            <person name="Zafar N."/>
            <person name="Inman J."/>
            <person name="Hall N."/>
            <person name="Lorenzi H."/>
            <person name="Caler E."/>
        </authorList>
    </citation>
    <scope>NUCLEOTIDE SEQUENCE [LARGE SCALE GENOMIC DNA]</scope>
    <source>
        <strain evidence="3 4">IP1</strain>
    </source>
</reference>
<evidence type="ECO:0000259" key="2">
    <source>
        <dbReference type="PROSITE" id="PS50011"/>
    </source>
</evidence>
<dbReference type="SUPFAM" id="SSF57184">
    <property type="entry name" value="Growth factor receptor domain"/>
    <property type="match status" value="3"/>
</dbReference>
<feature type="non-terminal residue" evidence="3">
    <location>
        <position position="1"/>
    </location>
</feature>
<keyword evidence="3" id="KW-0418">Kinase</keyword>
<dbReference type="OrthoDB" id="300641at2759"/>